<evidence type="ECO:0000313" key="3">
    <source>
        <dbReference type="EMBL" id="PZW50369.1"/>
    </source>
</evidence>
<evidence type="ECO:0000259" key="2">
    <source>
        <dbReference type="Pfam" id="PF13472"/>
    </source>
</evidence>
<accession>A0A2W7ISZ2</accession>
<dbReference type="InterPro" id="IPR036514">
    <property type="entry name" value="SGNH_hydro_sf"/>
</dbReference>
<dbReference type="Pfam" id="PF13472">
    <property type="entry name" value="Lipase_GDSL_2"/>
    <property type="match status" value="1"/>
</dbReference>
<feature type="chain" id="PRO_5015959459" evidence="1">
    <location>
        <begin position="17"/>
        <end position="212"/>
    </location>
</feature>
<feature type="signal peptide" evidence="1">
    <location>
        <begin position="1"/>
        <end position="16"/>
    </location>
</feature>
<dbReference type="GO" id="GO:0004622">
    <property type="term" value="F:phosphatidylcholine lysophospholipase activity"/>
    <property type="evidence" value="ECO:0007669"/>
    <property type="project" value="TreeGrafter"/>
</dbReference>
<dbReference type="InterPro" id="IPR051532">
    <property type="entry name" value="Ester_Hydrolysis_Enzymes"/>
</dbReference>
<proteinExistence type="predicted"/>
<reference evidence="3 4" key="1">
    <citation type="submission" date="2018-06" db="EMBL/GenBank/DDBJ databases">
        <title>Genomic Encyclopedia of Archaeal and Bacterial Type Strains, Phase II (KMG-II): from individual species to whole genera.</title>
        <authorList>
            <person name="Goeker M."/>
        </authorList>
    </citation>
    <scope>NUCLEOTIDE SEQUENCE [LARGE SCALE GENOMIC DNA]</scope>
    <source>
        <strain evidence="3 4">DSM 24525</strain>
    </source>
</reference>
<comment type="caution">
    <text evidence="3">The sequence shown here is derived from an EMBL/GenBank/DDBJ whole genome shotgun (WGS) entry which is preliminary data.</text>
</comment>
<evidence type="ECO:0000313" key="4">
    <source>
        <dbReference type="Proteomes" id="UP000249688"/>
    </source>
</evidence>
<dbReference type="InterPro" id="IPR013830">
    <property type="entry name" value="SGNH_hydro"/>
</dbReference>
<name>A0A2W7ISZ2_9PROT</name>
<evidence type="ECO:0000256" key="1">
    <source>
        <dbReference type="SAM" id="SignalP"/>
    </source>
</evidence>
<gene>
    <name evidence="3" type="ORF">C8P66_10257</name>
</gene>
<dbReference type="PANTHER" id="PTHR30383">
    <property type="entry name" value="THIOESTERASE 1/PROTEASE 1/LYSOPHOSPHOLIPASE L1"/>
    <property type="match status" value="1"/>
</dbReference>
<organism evidence="3 4">
    <name type="scientific">Humitalea rosea</name>
    <dbReference type="NCBI Taxonomy" id="990373"/>
    <lineage>
        <taxon>Bacteria</taxon>
        <taxon>Pseudomonadati</taxon>
        <taxon>Pseudomonadota</taxon>
        <taxon>Alphaproteobacteria</taxon>
        <taxon>Acetobacterales</taxon>
        <taxon>Roseomonadaceae</taxon>
        <taxon>Humitalea</taxon>
    </lineage>
</organism>
<dbReference type="Gene3D" id="3.40.50.1110">
    <property type="entry name" value="SGNH hydrolase"/>
    <property type="match status" value="1"/>
</dbReference>
<dbReference type="AlphaFoldDB" id="A0A2W7ISZ2"/>
<dbReference type="CDD" id="cd01822">
    <property type="entry name" value="Lysophospholipase_L1_like"/>
    <property type="match status" value="1"/>
</dbReference>
<dbReference type="EMBL" id="QKYU01000002">
    <property type="protein sequence ID" value="PZW50369.1"/>
    <property type="molecule type" value="Genomic_DNA"/>
</dbReference>
<dbReference type="PANTHER" id="PTHR30383:SF24">
    <property type="entry name" value="THIOESTERASE 1_PROTEASE 1_LYSOPHOSPHOLIPASE L1"/>
    <property type="match status" value="1"/>
</dbReference>
<keyword evidence="1" id="KW-0732">Signal</keyword>
<feature type="domain" description="SGNH hydrolase-type esterase" evidence="2">
    <location>
        <begin position="32"/>
        <end position="192"/>
    </location>
</feature>
<sequence>MKALAGFAVFPGLAAAAVAPNGGAREIAIAMLGDSITAGYGLARADGPTAQLESLLRAAGNPVRVVDAGVSGDTSAGGRSRLDWMLADKPDAVILALGGNDGLRGLPPGQTYVNLADILDRLAARGLPVMMAGMLAPPNLGADYGREFAAIFTRLAAEHPAVIFYPFLLEGIAGDPALNQADRIHPNPRGAALLARNMLAPVERLLALIPDA</sequence>
<keyword evidence="4" id="KW-1185">Reference proteome</keyword>
<dbReference type="SUPFAM" id="SSF52266">
    <property type="entry name" value="SGNH hydrolase"/>
    <property type="match status" value="1"/>
</dbReference>
<protein>
    <submittedName>
        <fullName evidence="3">Acyl-CoA thioesterase-1</fullName>
    </submittedName>
</protein>
<dbReference type="Proteomes" id="UP000249688">
    <property type="component" value="Unassembled WGS sequence"/>
</dbReference>